<dbReference type="OrthoDB" id="27688at10239"/>
<dbReference type="RefSeq" id="YP_009046795.1">
    <property type="nucleotide sequence ID" value="NC_024451.1"/>
</dbReference>
<dbReference type="KEGG" id="vg:19738765"/>
<organism evidence="1 2">
    <name type="scientific">Armadillidium vulgare iridescent virus</name>
    <dbReference type="NCBI Taxonomy" id="72201"/>
    <lineage>
        <taxon>Viruses</taxon>
        <taxon>Varidnaviria</taxon>
        <taxon>Bamfordvirae</taxon>
        <taxon>Nucleocytoviricota</taxon>
        <taxon>Megaviricetes</taxon>
        <taxon>Pimascovirales</taxon>
        <taxon>Pimascovirales incertae sedis</taxon>
        <taxon>Iridoviridae</taxon>
        <taxon>Betairidovirinae</taxon>
        <taxon>Iridovirus</taxon>
        <taxon>Iridovirus armadillidium1</taxon>
        <taxon>Invertebrate iridescent virus 31</taxon>
    </lineage>
</organism>
<proteinExistence type="predicted"/>
<reference evidence="1 2" key="1">
    <citation type="journal article" date="2014" name="J. Gen. Virol.">
        <title>Genome sequence of a crustacean iridovirus, IIV31, isolated from the pill bug, Armadillidium vulgare.</title>
        <authorList>
            <person name="Piegu B."/>
            <person name="Guizard S."/>
            <person name="Yeping T."/>
            <person name="Cruaud C."/>
            <person name="Asgari S."/>
            <person name="Bideshi D.K."/>
            <person name="Federici B.A."/>
            <person name="Bigot Y."/>
        </authorList>
    </citation>
    <scope>NUCLEOTIDE SEQUENCE [LARGE SCALE GENOMIC DNA]</scope>
</reference>
<evidence type="ECO:0000313" key="2">
    <source>
        <dbReference type="Proteomes" id="UP000114278"/>
    </source>
</evidence>
<accession>A0A068QL24</accession>
<keyword evidence="2" id="KW-1185">Reference proteome</keyword>
<name>A0A068QL24_9VIRU</name>
<gene>
    <name evidence="1" type="primary">181R</name>
    <name evidence="1" type="ORF">IIV31_181R</name>
</gene>
<dbReference type="Proteomes" id="UP000114278">
    <property type="component" value="Segment"/>
</dbReference>
<dbReference type="GeneID" id="19738765"/>
<dbReference type="EMBL" id="HF920637">
    <property type="protein sequence ID" value="CCV02553.1"/>
    <property type="molecule type" value="Genomic_DNA"/>
</dbReference>
<protein>
    <submittedName>
        <fullName evidence="1">Uncharacterized protein</fullName>
    </submittedName>
</protein>
<sequence length="250" mass="29397">MYTHILNHTIYLSLQRCATSQSMRCILRIENATRRYLFFFQKNKSFCFSLYPFYRAYFITKVQEVPYFILKMNVLCVVLIIKKETNMLFKKCDKIYTSEINVFLRTVSDKYSIPKTQLNHIWKGTPITKFQKYQKEPQTVVKAKVSRTNNVLDMLKNLKIVEHIIKDNNNHYIHPPTMLVFDPLTKKAVGRKNSNGCISSLGVEEIEICKQYKFDYDLPLNISPIQSSDIEKIQDEIENIRVGDSDDEPI</sequence>
<evidence type="ECO:0000313" key="1">
    <source>
        <dbReference type="EMBL" id="CCV02553.1"/>
    </source>
</evidence>